<name>A0A8D8Q9J9_9HEMI</name>
<dbReference type="AlphaFoldDB" id="A0A8D8Q9J9"/>
<dbReference type="EMBL" id="HBUF01065925">
    <property type="protein sequence ID" value="CAG6627644.1"/>
    <property type="molecule type" value="Transcribed_RNA"/>
</dbReference>
<evidence type="ECO:0000313" key="1">
    <source>
        <dbReference type="EMBL" id="CAG6627644.1"/>
    </source>
</evidence>
<sequence>MLQMLPNTSPTYLGYPSTPITLLRSCVSSRATRLRTMTSGHPLWSPPVSDKQCYTVWSSVWKPRRRKKMKKKERRRRTRRTCMIVVGENGRRKKRKRHFVLVVIAQM</sequence>
<accession>A0A8D8Q9J9</accession>
<proteinExistence type="predicted"/>
<protein>
    <submittedName>
        <fullName evidence="1">Uncharacterized protein</fullName>
    </submittedName>
</protein>
<organism evidence="1">
    <name type="scientific">Cacopsylla melanoneura</name>
    <dbReference type="NCBI Taxonomy" id="428564"/>
    <lineage>
        <taxon>Eukaryota</taxon>
        <taxon>Metazoa</taxon>
        <taxon>Ecdysozoa</taxon>
        <taxon>Arthropoda</taxon>
        <taxon>Hexapoda</taxon>
        <taxon>Insecta</taxon>
        <taxon>Pterygota</taxon>
        <taxon>Neoptera</taxon>
        <taxon>Paraneoptera</taxon>
        <taxon>Hemiptera</taxon>
        <taxon>Sternorrhyncha</taxon>
        <taxon>Psylloidea</taxon>
        <taxon>Psyllidae</taxon>
        <taxon>Psyllinae</taxon>
        <taxon>Cacopsylla</taxon>
    </lineage>
</organism>
<dbReference type="EMBL" id="HBUF01065923">
    <property type="protein sequence ID" value="CAG6627640.1"/>
    <property type="molecule type" value="Transcribed_RNA"/>
</dbReference>
<reference evidence="1" key="1">
    <citation type="submission" date="2021-05" db="EMBL/GenBank/DDBJ databases">
        <authorList>
            <person name="Alioto T."/>
            <person name="Alioto T."/>
            <person name="Gomez Garrido J."/>
        </authorList>
    </citation>
    <scope>NUCLEOTIDE SEQUENCE</scope>
</reference>